<keyword evidence="2" id="KW-0560">Oxidoreductase</keyword>
<keyword evidence="1" id="KW-0285">Flavoprotein</keyword>
<dbReference type="PANTHER" id="PTHR43292">
    <property type="entry name" value="ACYL-COA DEHYDROGENASE"/>
    <property type="match status" value="1"/>
</dbReference>
<sequence length="410" mass="44587">MSLDLDEFRAALRAWLPANLDRRGRAVGDPYAPEHVAEHRLIQRRLWDGGYAGLSWPQDFGGGGLSREHEQVFAAEAKEFVTPDFGVLGVTTFGSCVPTMIRHATPEFLARHVPAVLRGEELWCQFFSEPAAGSDLAGVQTRAERTEDGEWSLSGAKVWSSAAHLADWAMCLARTDADVPKHKGLTWFAVPTDAPGLTVRPIRMSSGERDFCEEFLDGVPVPDEDRIGPVDGGWAITSTLLVYERGAGRPAVDEHPDDPGRLDDELVDLARRQGRAGETAVQDLIVSVHLQRFVNAQVKARAATRTRLGTMTAGMASFAKLTEAGLAPARSRALMEIGGAASVAWSRGDGDAAAAANTFLVSKRLAVAGGTEQMQRNAISERVLGLPRERSVDSDVPFREVQRRARDWTP</sequence>
<accession>A0ABP8RU25</accession>
<dbReference type="Proteomes" id="UP001501598">
    <property type="component" value="Unassembled WGS sequence"/>
</dbReference>
<dbReference type="InterPro" id="IPR046373">
    <property type="entry name" value="Acyl-CoA_Oxase/DH_mid-dom_sf"/>
</dbReference>
<dbReference type="PANTHER" id="PTHR43292:SF4">
    <property type="entry name" value="ACYL-COA DEHYDROGENASE FADE34"/>
    <property type="match status" value="1"/>
</dbReference>
<evidence type="ECO:0000256" key="1">
    <source>
        <dbReference type="ARBA" id="ARBA00022630"/>
    </source>
</evidence>
<dbReference type="InterPro" id="IPR009100">
    <property type="entry name" value="AcylCoA_DH/oxidase_NM_dom_sf"/>
</dbReference>
<dbReference type="InterPro" id="IPR006091">
    <property type="entry name" value="Acyl-CoA_Oxase/DH_mid-dom"/>
</dbReference>
<proteinExistence type="predicted"/>
<dbReference type="Gene3D" id="1.20.140.10">
    <property type="entry name" value="Butyryl-CoA Dehydrogenase, subunit A, domain 3"/>
    <property type="match status" value="1"/>
</dbReference>
<dbReference type="Gene3D" id="2.40.110.10">
    <property type="entry name" value="Butyryl-CoA Dehydrogenase, subunit A, domain 2"/>
    <property type="match status" value="1"/>
</dbReference>
<protein>
    <submittedName>
        <fullName evidence="5">Acyl-CoA dehydrogenase family protein</fullName>
    </submittedName>
</protein>
<dbReference type="InterPro" id="IPR052161">
    <property type="entry name" value="Mycobact_Acyl-CoA_DH"/>
</dbReference>
<evidence type="ECO:0000313" key="5">
    <source>
        <dbReference type="EMBL" id="GAA4548402.1"/>
    </source>
</evidence>
<dbReference type="Gene3D" id="1.10.540.10">
    <property type="entry name" value="Acyl-CoA dehydrogenase/oxidase, N-terminal domain"/>
    <property type="match status" value="1"/>
</dbReference>
<dbReference type="SUPFAM" id="SSF56645">
    <property type="entry name" value="Acyl-CoA dehydrogenase NM domain-like"/>
    <property type="match status" value="1"/>
</dbReference>
<dbReference type="EMBL" id="BAABGT010000040">
    <property type="protein sequence ID" value="GAA4548402.1"/>
    <property type="molecule type" value="Genomic_DNA"/>
</dbReference>
<evidence type="ECO:0000259" key="4">
    <source>
        <dbReference type="Pfam" id="PF02771"/>
    </source>
</evidence>
<dbReference type="SUPFAM" id="SSF47203">
    <property type="entry name" value="Acyl-CoA dehydrogenase C-terminal domain-like"/>
    <property type="match status" value="1"/>
</dbReference>
<dbReference type="InterPro" id="IPR037069">
    <property type="entry name" value="AcylCoA_DH/ox_N_sf"/>
</dbReference>
<dbReference type="RefSeq" id="WP_345419073.1">
    <property type="nucleotide sequence ID" value="NZ_BAABGT010000040.1"/>
</dbReference>
<dbReference type="InterPro" id="IPR013786">
    <property type="entry name" value="AcylCoA_DH/ox_N"/>
</dbReference>
<keyword evidence="6" id="KW-1185">Reference proteome</keyword>
<gene>
    <name evidence="5" type="ORF">GCM10023175_34570</name>
</gene>
<evidence type="ECO:0000259" key="3">
    <source>
        <dbReference type="Pfam" id="PF02770"/>
    </source>
</evidence>
<dbReference type="Pfam" id="PF02771">
    <property type="entry name" value="Acyl-CoA_dh_N"/>
    <property type="match status" value="1"/>
</dbReference>
<organism evidence="5 6">
    <name type="scientific">Pseudonocardia xishanensis</name>
    <dbReference type="NCBI Taxonomy" id="630995"/>
    <lineage>
        <taxon>Bacteria</taxon>
        <taxon>Bacillati</taxon>
        <taxon>Actinomycetota</taxon>
        <taxon>Actinomycetes</taxon>
        <taxon>Pseudonocardiales</taxon>
        <taxon>Pseudonocardiaceae</taxon>
        <taxon>Pseudonocardia</taxon>
    </lineage>
</organism>
<feature type="domain" description="Acyl-CoA oxidase/dehydrogenase middle" evidence="3">
    <location>
        <begin position="124"/>
        <end position="213"/>
    </location>
</feature>
<name>A0ABP8RU25_9PSEU</name>
<feature type="domain" description="Acyl-CoA dehydrogenase/oxidase N-terminal" evidence="4">
    <location>
        <begin position="34"/>
        <end position="120"/>
    </location>
</feature>
<evidence type="ECO:0000256" key="2">
    <source>
        <dbReference type="ARBA" id="ARBA00023002"/>
    </source>
</evidence>
<reference evidence="6" key="1">
    <citation type="journal article" date="2019" name="Int. J. Syst. Evol. Microbiol.">
        <title>The Global Catalogue of Microorganisms (GCM) 10K type strain sequencing project: providing services to taxonomists for standard genome sequencing and annotation.</title>
        <authorList>
            <consortium name="The Broad Institute Genomics Platform"/>
            <consortium name="The Broad Institute Genome Sequencing Center for Infectious Disease"/>
            <person name="Wu L."/>
            <person name="Ma J."/>
        </authorList>
    </citation>
    <scope>NUCLEOTIDE SEQUENCE [LARGE SCALE GENOMIC DNA]</scope>
    <source>
        <strain evidence="6">JCM 17906</strain>
    </source>
</reference>
<dbReference type="Pfam" id="PF02770">
    <property type="entry name" value="Acyl-CoA_dh_M"/>
    <property type="match status" value="1"/>
</dbReference>
<evidence type="ECO:0000313" key="6">
    <source>
        <dbReference type="Proteomes" id="UP001501598"/>
    </source>
</evidence>
<dbReference type="InterPro" id="IPR036250">
    <property type="entry name" value="AcylCo_DH-like_C"/>
</dbReference>
<comment type="caution">
    <text evidence="5">The sequence shown here is derived from an EMBL/GenBank/DDBJ whole genome shotgun (WGS) entry which is preliminary data.</text>
</comment>